<dbReference type="Gene3D" id="1.10.10.60">
    <property type="entry name" value="Homeodomain-like"/>
    <property type="match status" value="1"/>
</dbReference>
<protein>
    <submittedName>
        <fullName evidence="1">Terminase small subunit protein</fullName>
    </submittedName>
</protein>
<dbReference type="EMBL" id="RWIS01000021">
    <property type="protein sequence ID" value="RSK23958.1"/>
    <property type="molecule type" value="Genomic_DNA"/>
</dbReference>
<gene>
    <name evidence="1" type="ORF">EI290_21460</name>
</gene>
<dbReference type="Proteomes" id="UP000280066">
    <property type="component" value="Unassembled WGS sequence"/>
</dbReference>
<sequence>MSRTTYTPELTAAVCEHLAEGRSLRWISEQEGMPNKATILRWVAAHPEFRDQYVRAREVGDELLAEEILEIADDGTNDYMTITKGDKEYNVENKEVTTRSKIRIEARKWLLSKRQPKKYGDKLDLTSGGEKLPAAPRTFQILPASQRPPEGALPAEAE</sequence>
<dbReference type="OrthoDB" id="5868871at2"/>
<evidence type="ECO:0000313" key="2">
    <source>
        <dbReference type="Proteomes" id="UP000280066"/>
    </source>
</evidence>
<dbReference type="Pfam" id="PF20901">
    <property type="entry name" value="Sf6_terminase"/>
    <property type="match status" value="1"/>
</dbReference>
<proteinExistence type="predicted"/>
<comment type="caution">
    <text evidence="1">The sequence shown here is derived from an EMBL/GenBank/DDBJ whole genome shotgun (WGS) entry which is preliminary data.</text>
</comment>
<keyword evidence="2" id="KW-1185">Reference proteome</keyword>
<dbReference type="InterPro" id="IPR048683">
    <property type="entry name" value="Sf6_terminase"/>
</dbReference>
<name>A0A3R9N5W8_9BACT</name>
<organism evidence="1 2">
    <name type="scientific">Hymenobacter metallilatus</name>
    <dbReference type="NCBI Taxonomy" id="2493666"/>
    <lineage>
        <taxon>Bacteria</taxon>
        <taxon>Pseudomonadati</taxon>
        <taxon>Bacteroidota</taxon>
        <taxon>Cytophagia</taxon>
        <taxon>Cytophagales</taxon>
        <taxon>Hymenobacteraceae</taxon>
        <taxon>Hymenobacter</taxon>
    </lineage>
</organism>
<evidence type="ECO:0000313" key="1">
    <source>
        <dbReference type="EMBL" id="RSK23958.1"/>
    </source>
</evidence>
<accession>A0A3R9N5W8</accession>
<reference evidence="1 2" key="1">
    <citation type="submission" date="2018-12" db="EMBL/GenBank/DDBJ databases">
        <authorList>
            <person name="Feng G."/>
            <person name="Zhu H."/>
        </authorList>
    </citation>
    <scope>NUCLEOTIDE SEQUENCE [LARGE SCALE GENOMIC DNA]</scope>
    <source>
        <strain evidence="1 2">9PBR-2</strain>
    </source>
</reference>
<dbReference type="RefSeq" id="WP_125433706.1">
    <property type="nucleotide sequence ID" value="NZ_RWIS01000021.1"/>
</dbReference>
<dbReference type="AlphaFoldDB" id="A0A3R9N5W8"/>